<proteinExistence type="predicted"/>
<evidence type="ECO:0000313" key="1">
    <source>
        <dbReference type="EMBL" id="MCP1386247.1"/>
    </source>
</evidence>
<organism evidence="1 2">
    <name type="scientific">Runella salmonicolor</name>
    <dbReference type="NCBI Taxonomy" id="2950278"/>
    <lineage>
        <taxon>Bacteria</taxon>
        <taxon>Pseudomonadati</taxon>
        <taxon>Bacteroidota</taxon>
        <taxon>Cytophagia</taxon>
        <taxon>Cytophagales</taxon>
        <taxon>Spirosomataceae</taxon>
        <taxon>Runella</taxon>
    </lineage>
</organism>
<dbReference type="RefSeq" id="WP_253532978.1">
    <property type="nucleotide sequence ID" value="NZ_JAMZEL010000020.1"/>
</dbReference>
<dbReference type="Proteomes" id="UP001204772">
    <property type="component" value="Unassembled WGS sequence"/>
</dbReference>
<sequence length="324" mass="36514">MIFLVKYAYIALIITIFFASCTPKAEPVSNDAEVPEPPGYLCVYYGYPSLINQAKGDLKVASAEFSKFDLIVFGDGLQKSTHPDHINTKTIVANLSAQKRLTFGYVDLGVSTNNYAENILRQQIDDWKKVGISGIMFDDAGFDYGVTRERQNVVIQHCRQQNLQIMMNAWNPDDVLGGNSLMGENDYYLAESFLVGNNNYFDLNAWKKKADACHNYMKTKGVKIVCLATGGENISPTFNTTDKFSLAWVGTAMYGFPYFQSTNFLYSANNNIVHFFPNLSESYGTVFEQADIQQESNMHYFRSTDTHTLHIYGSTQGYGKISRR</sequence>
<gene>
    <name evidence="1" type="ORF">NCI00_27650</name>
</gene>
<protein>
    <submittedName>
        <fullName evidence="1">Uncharacterized protein</fullName>
    </submittedName>
</protein>
<evidence type="ECO:0000313" key="2">
    <source>
        <dbReference type="Proteomes" id="UP001204772"/>
    </source>
</evidence>
<dbReference type="EMBL" id="JAMZEL010000020">
    <property type="protein sequence ID" value="MCP1386247.1"/>
    <property type="molecule type" value="Genomic_DNA"/>
</dbReference>
<accession>A0ABT1FWV4</accession>
<dbReference type="PROSITE" id="PS51257">
    <property type="entry name" value="PROKAR_LIPOPROTEIN"/>
    <property type="match status" value="1"/>
</dbReference>
<reference evidence="1 2" key="1">
    <citation type="submission" date="2022-06" db="EMBL/GenBank/DDBJ databases">
        <title>Runella sp. S5 genome sequencing.</title>
        <authorList>
            <person name="Park S."/>
        </authorList>
    </citation>
    <scope>NUCLEOTIDE SEQUENCE [LARGE SCALE GENOMIC DNA]</scope>
    <source>
        <strain evidence="1 2">S5</strain>
    </source>
</reference>
<name>A0ABT1FWV4_9BACT</name>
<keyword evidence="2" id="KW-1185">Reference proteome</keyword>
<comment type="caution">
    <text evidence="1">The sequence shown here is derived from an EMBL/GenBank/DDBJ whole genome shotgun (WGS) entry which is preliminary data.</text>
</comment>